<comment type="caution">
    <text evidence="17">The sequence shown here is derived from an EMBL/GenBank/DDBJ whole genome shotgun (WGS) entry which is preliminary data.</text>
</comment>
<keyword evidence="11 14" id="KW-1133">Transmembrane helix</keyword>
<evidence type="ECO:0000256" key="2">
    <source>
        <dbReference type="ARBA" id="ARBA00004651"/>
    </source>
</evidence>
<feature type="domain" description="HAMP" evidence="16">
    <location>
        <begin position="81"/>
        <end position="133"/>
    </location>
</feature>
<feature type="transmembrane region" description="Helical" evidence="14">
    <location>
        <begin position="61"/>
        <end position="79"/>
    </location>
</feature>
<comment type="subcellular location">
    <subcellularLocation>
        <location evidence="2">Cell membrane</location>
        <topology evidence="2">Multi-pass membrane protein</topology>
    </subcellularLocation>
</comment>
<dbReference type="SUPFAM" id="SSF55874">
    <property type="entry name" value="ATPase domain of HSP90 chaperone/DNA topoisomerase II/histidine kinase"/>
    <property type="match status" value="1"/>
</dbReference>
<dbReference type="Pfam" id="PF00512">
    <property type="entry name" value="HisKA"/>
    <property type="match status" value="1"/>
</dbReference>
<sequence length="366" mass="42174">MRKFINSFRTRIIYLFIQSLLIAAVVTFAIYKSLQYYYHHHVFYGDTYMKYRFWMREVGDIYVFLALYIPFSILIFYLLTRTYTKYFNEISTGIRQLAAGDFSHQIEISSKDEFRQIANDLNEASSGLRTAIQAETLAQRSKETLIANLAHDLRTPLTSVTGYLDLLNQPSTTAEQRVAYTKIACKKSRDLEELIETLFDISKLDLSLKATEQSMVDLHELLLQLLDEMYPLISRVDGRIDQQIAPNLTVYGNGKELARVFENLLSNALRYGDVSRPIEVQATRQGEVITIHITNYGPPIRKEDVPHLFDMFYTVDQVRNMPTKQTGLGLFIAKTIVEKHAGTIEIKQPDGQIRFEVTLPSDLRNL</sequence>
<dbReference type="SMART" id="SM00388">
    <property type="entry name" value="HisKA"/>
    <property type="match status" value="1"/>
</dbReference>
<gene>
    <name evidence="17" type="ORF">QK289_09200</name>
</gene>
<evidence type="ECO:0000256" key="13">
    <source>
        <dbReference type="ARBA" id="ARBA00023136"/>
    </source>
</evidence>
<dbReference type="SMART" id="SM00387">
    <property type="entry name" value="HATPase_c"/>
    <property type="match status" value="1"/>
</dbReference>
<evidence type="ECO:0000256" key="12">
    <source>
        <dbReference type="ARBA" id="ARBA00023012"/>
    </source>
</evidence>
<protein>
    <recommendedName>
        <fullName evidence="3">histidine kinase</fullName>
        <ecNumber evidence="3">2.7.13.3</ecNumber>
    </recommendedName>
</protein>
<keyword evidence="9 17" id="KW-0418">Kinase</keyword>
<dbReference type="Proteomes" id="UP001243286">
    <property type="component" value="Unassembled WGS sequence"/>
</dbReference>
<dbReference type="RefSeq" id="WP_282356411.1">
    <property type="nucleotide sequence ID" value="NZ_JASBQV010000012.1"/>
</dbReference>
<dbReference type="Pfam" id="PF00672">
    <property type="entry name" value="HAMP"/>
    <property type="match status" value="1"/>
</dbReference>
<dbReference type="PANTHER" id="PTHR45528:SF1">
    <property type="entry name" value="SENSOR HISTIDINE KINASE CPXA"/>
    <property type="match status" value="1"/>
</dbReference>
<dbReference type="Gene3D" id="6.10.340.10">
    <property type="match status" value="1"/>
</dbReference>
<evidence type="ECO:0000256" key="5">
    <source>
        <dbReference type="ARBA" id="ARBA00022553"/>
    </source>
</evidence>
<dbReference type="PROSITE" id="PS50885">
    <property type="entry name" value="HAMP"/>
    <property type="match status" value="1"/>
</dbReference>
<keyword evidence="8" id="KW-0547">Nucleotide-binding</keyword>
<evidence type="ECO:0000313" key="17">
    <source>
        <dbReference type="EMBL" id="MDI3235181.1"/>
    </source>
</evidence>
<keyword evidence="7 14" id="KW-0812">Transmembrane</keyword>
<dbReference type="PANTHER" id="PTHR45528">
    <property type="entry name" value="SENSOR HISTIDINE KINASE CPXA"/>
    <property type="match status" value="1"/>
</dbReference>
<dbReference type="EMBL" id="JASBQV010000012">
    <property type="protein sequence ID" value="MDI3235181.1"/>
    <property type="molecule type" value="Genomic_DNA"/>
</dbReference>
<dbReference type="InterPro" id="IPR003661">
    <property type="entry name" value="HisK_dim/P_dom"/>
</dbReference>
<evidence type="ECO:0000256" key="4">
    <source>
        <dbReference type="ARBA" id="ARBA00022475"/>
    </source>
</evidence>
<evidence type="ECO:0000256" key="3">
    <source>
        <dbReference type="ARBA" id="ARBA00012438"/>
    </source>
</evidence>
<dbReference type="Gene3D" id="3.30.565.10">
    <property type="entry name" value="Histidine kinase-like ATPase, C-terminal domain"/>
    <property type="match status" value="1"/>
</dbReference>
<evidence type="ECO:0000256" key="8">
    <source>
        <dbReference type="ARBA" id="ARBA00022741"/>
    </source>
</evidence>
<dbReference type="SMART" id="SM00304">
    <property type="entry name" value="HAMP"/>
    <property type="match status" value="1"/>
</dbReference>
<dbReference type="InterPro" id="IPR003660">
    <property type="entry name" value="HAMP_dom"/>
</dbReference>
<dbReference type="Pfam" id="PF02518">
    <property type="entry name" value="HATPase_c"/>
    <property type="match status" value="1"/>
</dbReference>
<dbReference type="InterPro" id="IPR005467">
    <property type="entry name" value="His_kinase_dom"/>
</dbReference>
<dbReference type="InterPro" id="IPR003594">
    <property type="entry name" value="HATPase_dom"/>
</dbReference>
<feature type="domain" description="Histidine kinase" evidence="15">
    <location>
        <begin position="148"/>
        <end position="363"/>
    </location>
</feature>
<reference evidence="17 18" key="1">
    <citation type="submission" date="2023-04" db="EMBL/GenBank/DDBJ databases">
        <title>Antarctic isolates genomes.</title>
        <authorList>
            <person name="Dimov S.G."/>
        </authorList>
    </citation>
    <scope>NUCLEOTIDE SEQUENCE [LARGE SCALE GENOMIC DNA]</scope>
    <source>
        <strain evidence="17 18">AL19</strain>
    </source>
</reference>
<evidence type="ECO:0000256" key="6">
    <source>
        <dbReference type="ARBA" id="ARBA00022679"/>
    </source>
</evidence>
<keyword evidence="12" id="KW-0902">Two-component regulatory system</keyword>
<proteinExistence type="predicted"/>
<dbReference type="CDD" id="cd06225">
    <property type="entry name" value="HAMP"/>
    <property type="match status" value="1"/>
</dbReference>
<dbReference type="EC" id="2.7.13.3" evidence="3"/>
<evidence type="ECO:0000259" key="16">
    <source>
        <dbReference type="PROSITE" id="PS50885"/>
    </source>
</evidence>
<name>A0ABT6R4I0_9BACL</name>
<keyword evidence="4" id="KW-1003">Cell membrane</keyword>
<evidence type="ECO:0000256" key="14">
    <source>
        <dbReference type="SAM" id="Phobius"/>
    </source>
</evidence>
<evidence type="ECO:0000256" key="10">
    <source>
        <dbReference type="ARBA" id="ARBA00022840"/>
    </source>
</evidence>
<evidence type="ECO:0000313" key="18">
    <source>
        <dbReference type="Proteomes" id="UP001243286"/>
    </source>
</evidence>
<keyword evidence="18" id="KW-1185">Reference proteome</keyword>
<dbReference type="InterPro" id="IPR004358">
    <property type="entry name" value="Sig_transdc_His_kin-like_C"/>
</dbReference>
<feature type="transmembrane region" description="Helical" evidence="14">
    <location>
        <begin position="12"/>
        <end position="31"/>
    </location>
</feature>
<keyword evidence="6" id="KW-0808">Transferase</keyword>
<keyword evidence="10" id="KW-0067">ATP-binding</keyword>
<dbReference type="GO" id="GO:0016301">
    <property type="term" value="F:kinase activity"/>
    <property type="evidence" value="ECO:0007669"/>
    <property type="project" value="UniProtKB-KW"/>
</dbReference>
<dbReference type="SUPFAM" id="SSF158472">
    <property type="entry name" value="HAMP domain-like"/>
    <property type="match status" value="1"/>
</dbReference>
<accession>A0ABT6R4I0</accession>
<dbReference type="CDD" id="cd00082">
    <property type="entry name" value="HisKA"/>
    <property type="match status" value="1"/>
</dbReference>
<dbReference type="Gene3D" id="1.10.287.130">
    <property type="match status" value="1"/>
</dbReference>
<organism evidence="17 18">
    <name type="scientific">Exiguobacterium antarcticum</name>
    <dbReference type="NCBI Taxonomy" id="132920"/>
    <lineage>
        <taxon>Bacteria</taxon>
        <taxon>Bacillati</taxon>
        <taxon>Bacillota</taxon>
        <taxon>Bacilli</taxon>
        <taxon>Bacillales</taxon>
        <taxon>Bacillales Family XII. Incertae Sedis</taxon>
        <taxon>Exiguobacterium</taxon>
    </lineage>
</organism>
<evidence type="ECO:0000256" key="1">
    <source>
        <dbReference type="ARBA" id="ARBA00000085"/>
    </source>
</evidence>
<dbReference type="InterPro" id="IPR036890">
    <property type="entry name" value="HATPase_C_sf"/>
</dbReference>
<comment type="catalytic activity">
    <reaction evidence="1">
        <text>ATP + protein L-histidine = ADP + protein N-phospho-L-histidine.</text>
        <dbReference type="EC" id="2.7.13.3"/>
    </reaction>
</comment>
<evidence type="ECO:0000256" key="11">
    <source>
        <dbReference type="ARBA" id="ARBA00022989"/>
    </source>
</evidence>
<dbReference type="InterPro" id="IPR050398">
    <property type="entry name" value="HssS/ArlS-like"/>
</dbReference>
<dbReference type="PROSITE" id="PS50109">
    <property type="entry name" value="HIS_KIN"/>
    <property type="match status" value="1"/>
</dbReference>
<dbReference type="PRINTS" id="PR00344">
    <property type="entry name" value="BCTRLSENSOR"/>
</dbReference>
<keyword evidence="13 14" id="KW-0472">Membrane</keyword>
<dbReference type="InterPro" id="IPR036097">
    <property type="entry name" value="HisK_dim/P_sf"/>
</dbReference>
<evidence type="ECO:0000256" key="7">
    <source>
        <dbReference type="ARBA" id="ARBA00022692"/>
    </source>
</evidence>
<dbReference type="SUPFAM" id="SSF47384">
    <property type="entry name" value="Homodimeric domain of signal transducing histidine kinase"/>
    <property type="match status" value="1"/>
</dbReference>
<evidence type="ECO:0000259" key="15">
    <source>
        <dbReference type="PROSITE" id="PS50109"/>
    </source>
</evidence>
<evidence type="ECO:0000256" key="9">
    <source>
        <dbReference type="ARBA" id="ARBA00022777"/>
    </source>
</evidence>
<keyword evidence="5" id="KW-0597">Phosphoprotein</keyword>